<evidence type="ECO:0000313" key="2">
    <source>
        <dbReference type="Proteomes" id="UP000473525"/>
    </source>
</evidence>
<protein>
    <submittedName>
        <fullName evidence="1">Uncharacterized protein</fullName>
    </submittedName>
</protein>
<reference evidence="1 2" key="1">
    <citation type="submission" date="2019-12" db="EMBL/GenBank/DDBJ databases">
        <authorList>
            <person name="Huq M.A."/>
        </authorList>
    </citation>
    <scope>NUCLEOTIDE SEQUENCE [LARGE SCALE GENOMIC DNA]</scope>
    <source>
        <strain evidence="1 2">MAH-18</strain>
    </source>
</reference>
<dbReference type="Proteomes" id="UP000473525">
    <property type="component" value="Unassembled WGS sequence"/>
</dbReference>
<organism evidence="1 2">
    <name type="scientific">Nocardioides agri</name>
    <dbReference type="NCBI Taxonomy" id="2682843"/>
    <lineage>
        <taxon>Bacteria</taxon>
        <taxon>Bacillati</taxon>
        <taxon>Actinomycetota</taxon>
        <taxon>Actinomycetes</taxon>
        <taxon>Propionibacteriales</taxon>
        <taxon>Nocardioidaceae</taxon>
        <taxon>Nocardioides</taxon>
    </lineage>
</organism>
<sequence length="136" mass="15006">MGVIPLGGHVELRGGRLLEIVPETLEDFLDDGPSGTTPVLLEHDPTRPLGWVTNVRTKHHRLLVYGDLDTAYPYAKAAERLIRSRTMYGLSPMVMTQNADRLYAPTGAWGRGLVASVPEVSLVWRPRIIGAAWHLG</sequence>
<proteinExistence type="predicted"/>
<name>A0A6L6XVG7_9ACTN</name>
<dbReference type="AlphaFoldDB" id="A0A6L6XVG7"/>
<comment type="caution">
    <text evidence="1">The sequence shown here is derived from an EMBL/GenBank/DDBJ whole genome shotgun (WGS) entry which is preliminary data.</text>
</comment>
<accession>A0A6L6XVG7</accession>
<gene>
    <name evidence="1" type="ORF">GON03_19460</name>
</gene>
<evidence type="ECO:0000313" key="1">
    <source>
        <dbReference type="EMBL" id="MVQ51364.1"/>
    </source>
</evidence>
<keyword evidence="2" id="KW-1185">Reference proteome</keyword>
<dbReference type="EMBL" id="WSEK01000005">
    <property type="protein sequence ID" value="MVQ51364.1"/>
    <property type="molecule type" value="Genomic_DNA"/>
</dbReference>
<dbReference type="RefSeq" id="WP_157346215.1">
    <property type="nucleotide sequence ID" value="NZ_WSEK01000005.1"/>
</dbReference>